<keyword evidence="2" id="KW-1185">Reference proteome</keyword>
<proteinExistence type="predicted"/>
<organism evidence="1 2">
    <name type="scientific">Wiseana iridescent virus</name>
    <name type="common">WIV</name>
    <name type="synonym">Insect iridescent virus type 9</name>
    <dbReference type="NCBI Taxonomy" id="68347"/>
    <lineage>
        <taxon>Viruses</taxon>
        <taxon>Varidnaviria</taxon>
        <taxon>Bamfordvirae</taxon>
        <taxon>Nucleocytoviricota</taxon>
        <taxon>Megaviricetes</taxon>
        <taxon>Pimascovirales</taxon>
        <taxon>Pimascovirales incertae sedis</taxon>
        <taxon>Iridoviridae</taxon>
        <taxon>Betairidovirinae</taxon>
        <taxon>Chloriridovirus</taxon>
        <taxon>Chloriridovirus wiseana1</taxon>
        <taxon>Invertebrate iridescent virus 9</taxon>
    </lineage>
</organism>
<name>G0T537_IRV9</name>
<organismHost>
    <name type="scientific">Wiseana cervinata</name>
    <dbReference type="NCBI Taxonomy" id="107013"/>
</organismHost>
<dbReference type="GeneID" id="10963733"/>
<evidence type="ECO:0000313" key="1">
    <source>
        <dbReference type="EMBL" id="ADO00354.1"/>
    </source>
</evidence>
<dbReference type="EMBL" id="GQ918152">
    <property type="protein sequence ID" value="ADO00354.1"/>
    <property type="molecule type" value="Genomic_DNA"/>
</dbReference>
<dbReference type="RefSeq" id="YP_004732794.1">
    <property type="nucleotide sequence ID" value="NC_015780.1"/>
</dbReference>
<sequence>MTQSIAISLEVTLKLHRRSCPNRLPNYLNFDRFHQPCLFRLINSKRVNLTTRCRLSSTYHL</sequence>
<dbReference type="KEGG" id="vg:10963733"/>
<reference evidence="1 2" key="1">
    <citation type="journal article" date="2011" name="J. Virol.">
        <title>Genomic and proteomic analysis of invertebrate iridovirus type 9.</title>
        <authorList>
            <person name="Wong C.K."/>
            <person name="Young V.L."/>
            <person name="Kleffmann T."/>
            <person name="Ward V.K."/>
        </authorList>
    </citation>
    <scope>NUCLEOTIDE SEQUENCE [LARGE SCALE GENOMIC DNA]</scope>
</reference>
<accession>G0T537</accession>
<evidence type="ECO:0000313" key="2">
    <source>
        <dbReference type="Proteomes" id="UP000112896"/>
    </source>
</evidence>
<dbReference type="Proteomes" id="UP000112896">
    <property type="component" value="Segment"/>
</dbReference>
<protein>
    <submittedName>
        <fullName evidence="1">Uncharacterized protein</fullName>
    </submittedName>
</protein>